<dbReference type="InterPro" id="IPR046700">
    <property type="entry name" value="DUF6570"/>
</dbReference>
<name>A0AAD4BBC1_BOLED</name>
<comment type="caution">
    <text evidence="2">The sequence shown here is derived from an EMBL/GenBank/DDBJ whole genome shotgun (WGS) entry which is preliminary data.</text>
</comment>
<keyword evidence="3" id="KW-1185">Reference proteome</keyword>
<accession>A0AAD4BBC1</accession>
<sequence>LIARCRAKSCIIQLKESLTGVVPNAQRAMRGHVIIFPQQPEFLLDLLPPSLEDIATHICVIFVGSRAPTLDWLHQHARPLLVRKQRVVRALKWLQIHNRFYKDIQLNNSVLDGLEEEGILPVHIDVVPNTSAQESMVSGYDLPMDPNVAMVPNDAEAGDIFQSVVVTNVDEHSSPSVLRAAALQHMKKKGASYIQIPHGSVPVCDFNNPSLLPLIFPTLFPYGLGGCEDRHRSRPVSLQRHAKY</sequence>
<proteinExistence type="predicted"/>
<dbReference type="Proteomes" id="UP001194468">
    <property type="component" value="Unassembled WGS sequence"/>
</dbReference>
<evidence type="ECO:0000313" key="2">
    <source>
        <dbReference type="EMBL" id="KAF8415490.1"/>
    </source>
</evidence>
<feature type="non-terminal residue" evidence="2">
    <location>
        <position position="244"/>
    </location>
</feature>
<reference evidence="2" key="1">
    <citation type="submission" date="2019-10" db="EMBL/GenBank/DDBJ databases">
        <authorList>
            <consortium name="DOE Joint Genome Institute"/>
            <person name="Kuo A."/>
            <person name="Miyauchi S."/>
            <person name="Kiss E."/>
            <person name="Drula E."/>
            <person name="Kohler A."/>
            <person name="Sanchez-Garcia M."/>
            <person name="Andreopoulos B."/>
            <person name="Barry K.W."/>
            <person name="Bonito G."/>
            <person name="Buee M."/>
            <person name="Carver A."/>
            <person name="Chen C."/>
            <person name="Cichocki N."/>
            <person name="Clum A."/>
            <person name="Culley D."/>
            <person name="Crous P.W."/>
            <person name="Fauchery L."/>
            <person name="Girlanda M."/>
            <person name="Hayes R."/>
            <person name="Keri Z."/>
            <person name="LaButti K."/>
            <person name="Lipzen A."/>
            <person name="Lombard V."/>
            <person name="Magnuson J."/>
            <person name="Maillard F."/>
            <person name="Morin E."/>
            <person name="Murat C."/>
            <person name="Nolan M."/>
            <person name="Ohm R."/>
            <person name="Pangilinan J."/>
            <person name="Pereira M."/>
            <person name="Perotto S."/>
            <person name="Peter M."/>
            <person name="Riley R."/>
            <person name="Sitrit Y."/>
            <person name="Stielow B."/>
            <person name="Szollosi G."/>
            <person name="Zifcakova L."/>
            <person name="Stursova M."/>
            <person name="Spatafora J.W."/>
            <person name="Tedersoo L."/>
            <person name="Vaario L.-M."/>
            <person name="Yamada A."/>
            <person name="Yan M."/>
            <person name="Wang P."/>
            <person name="Xu J."/>
            <person name="Bruns T."/>
            <person name="Baldrian P."/>
            <person name="Vilgalys R."/>
            <person name="Henrissat B."/>
            <person name="Grigoriev I.V."/>
            <person name="Hibbett D."/>
            <person name="Nagy L.G."/>
            <person name="Martin F.M."/>
        </authorList>
    </citation>
    <scope>NUCLEOTIDE SEQUENCE</scope>
    <source>
        <strain evidence="2">BED1</strain>
    </source>
</reference>
<dbReference type="AlphaFoldDB" id="A0AAD4BBC1"/>
<feature type="non-terminal residue" evidence="2">
    <location>
        <position position="1"/>
    </location>
</feature>
<protein>
    <recommendedName>
        <fullName evidence="1">DUF6570 domain-containing protein</fullName>
    </recommendedName>
</protein>
<evidence type="ECO:0000259" key="1">
    <source>
        <dbReference type="Pfam" id="PF20209"/>
    </source>
</evidence>
<feature type="domain" description="DUF6570" evidence="1">
    <location>
        <begin position="1"/>
        <end position="112"/>
    </location>
</feature>
<evidence type="ECO:0000313" key="3">
    <source>
        <dbReference type="Proteomes" id="UP001194468"/>
    </source>
</evidence>
<dbReference type="EMBL" id="WHUW01000322">
    <property type="protein sequence ID" value="KAF8415490.1"/>
    <property type="molecule type" value="Genomic_DNA"/>
</dbReference>
<dbReference type="Pfam" id="PF20209">
    <property type="entry name" value="DUF6570"/>
    <property type="match status" value="1"/>
</dbReference>
<gene>
    <name evidence="2" type="ORF">L210DRAFT_3370158</name>
</gene>
<reference evidence="2" key="2">
    <citation type="journal article" date="2020" name="Nat. Commun.">
        <title>Large-scale genome sequencing of mycorrhizal fungi provides insights into the early evolution of symbiotic traits.</title>
        <authorList>
            <person name="Miyauchi S."/>
            <person name="Kiss E."/>
            <person name="Kuo A."/>
            <person name="Drula E."/>
            <person name="Kohler A."/>
            <person name="Sanchez-Garcia M."/>
            <person name="Morin E."/>
            <person name="Andreopoulos B."/>
            <person name="Barry K.W."/>
            <person name="Bonito G."/>
            <person name="Buee M."/>
            <person name="Carver A."/>
            <person name="Chen C."/>
            <person name="Cichocki N."/>
            <person name="Clum A."/>
            <person name="Culley D."/>
            <person name="Crous P.W."/>
            <person name="Fauchery L."/>
            <person name="Girlanda M."/>
            <person name="Hayes R.D."/>
            <person name="Keri Z."/>
            <person name="LaButti K."/>
            <person name="Lipzen A."/>
            <person name="Lombard V."/>
            <person name="Magnuson J."/>
            <person name="Maillard F."/>
            <person name="Murat C."/>
            <person name="Nolan M."/>
            <person name="Ohm R.A."/>
            <person name="Pangilinan J."/>
            <person name="Pereira M.F."/>
            <person name="Perotto S."/>
            <person name="Peter M."/>
            <person name="Pfister S."/>
            <person name="Riley R."/>
            <person name="Sitrit Y."/>
            <person name="Stielow J.B."/>
            <person name="Szollosi G."/>
            <person name="Zifcakova L."/>
            <person name="Stursova M."/>
            <person name="Spatafora J.W."/>
            <person name="Tedersoo L."/>
            <person name="Vaario L.M."/>
            <person name="Yamada A."/>
            <person name="Yan M."/>
            <person name="Wang P."/>
            <person name="Xu J."/>
            <person name="Bruns T."/>
            <person name="Baldrian P."/>
            <person name="Vilgalys R."/>
            <person name="Dunand C."/>
            <person name="Henrissat B."/>
            <person name="Grigoriev I.V."/>
            <person name="Hibbett D."/>
            <person name="Nagy L.G."/>
            <person name="Martin F.M."/>
        </authorList>
    </citation>
    <scope>NUCLEOTIDE SEQUENCE</scope>
    <source>
        <strain evidence="2">BED1</strain>
    </source>
</reference>
<organism evidence="2 3">
    <name type="scientific">Boletus edulis BED1</name>
    <dbReference type="NCBI Taxonomy" id="1328754"/>
    <lineage>
        <taxon>Eukaryota</taxon>
        <taxon>Fungi</taxon>
        <taxon>Dikarya</taxon>
        <taxon>Basidiomycota</taxon>
        <taxon>Agaricomycotina</taxon>
        <taxon>Agaricomycetes</taxon>
        <taxon>Agaricomycetidae</taxon>
        <taxon>Boletales</taxon>
        <taxon>Boletineae</taxon>
        <taxon>Boletaceae</taxon>
        <taxon>Boletoideae</taxon>
        <taxon>Boletus</taxon>
    </lineage>
</organism>